<reference evidence="6 7" key="1">
    <citation type="submission" date="2018-06" db="EMBL/GenBank/DDBJ databases">
        <title>The draft genome sequence of Crocinitomix sp. SM1701.</title>
        <authorList>
            <person name="Zhang X."/>
        </authorList>
    </citation>
    <scope>NUCLEOTIDE SEQUENCE [LARGE SCALE GENOMIC DNA]</scope>
    <source>
        <strain evidence="6 7">SM1701</strain>
    </source>
</reference>
<accession>A0A2W1NGM9</accession>
<evidence type="ECO:0000256" key="4">
    <source>
        <dbReference type="ARBA" id="ARBA00023136"/>
    </source>
</evidence>
<feature type="transmembrane region" description="Helical" evidence="5">
    <location>
        <begin position="166"/>
        <end position="189"/>
    </location>
</feature>
<dbReference type="InterPro" id="IPR059112">
    <property type="entry name" value="CysZ/EI24"/>
</dbReference>
<keyword evidence="4 5" id="KW-0472">Membrane</keyword>
<evidence type="ECO:0000256" key="1">
    <source>
        <dbReference type="ARBA" id="ARBA00004141"/>
    </source>
</evidence>
<feature type="transmembrane region" description="Helical" evidence="5">
    <location>
        <begin position="210"/>
        <end position="228"/>
    </location>
</feature>
<dbReference type="RefSeq" id="WP_111061164.1">
    <property type="nucleotide sequence ID" value="NZ_JBHUCU010000007.1"/>
</dbReference>
<gene>
    <name evidence="6" type="ORF">DNU06_00055</name>
</gene>
<sequence>MLQFFKEFGIGLKNYWIGTKFLFSHKLYGYFIFPLILFIGIYLLGNYFQTIELNISNELSVKSESIETINQLIYETIAMYFFDGLYIIFTQFTLYIVVVLLSPILAILSQKIEGILTGNAYPFNFKNLINDIKRGAIIALRNLIWYYIFVGIFLGLVSFFDLSAKSFIIFAIPFIVGFYYYGFSFIDYVNERRRLNIQQSVYFVSQHKGLAIATGSVYSTLFLLYFYIANNHDAIIAKFGYGQLWEIGAWSLLTMAALSPIIAIAAATLSMNEIVDLKKVPKS</sequence>
<feature type="transmembrane region" description="Helical" evidence="5">
    <location>
        <begin position="143"/>
        <end position="160"/>
    </location>
</feature>
<evidence type="ECO:0000256" key="2">
    <source>
        <dbReference type="ARBA" id="ARBA00022692"/>
    </source>
</evidence>
<protein>
    <submittedName>
        <fullName evidence="6">Uncharacterized protein</fullName>
    </submittedName>
</protein>
<dbReference type="AlphaFoldDB" id="A0A2W1NGM9"/>
<keyword evidence="7" id="KW-1185">Reference proteome</keyword>
<feature type="transmembrane region" description="Helical" evidence="5">
    <location>
        <begin position="85"/>
        <end position="108"/>
    </location>
</feature>
<evidence type="ECO:0000256" key="3">
    <source>
        <dbReference type="ARBA" id="ARBA00022989"/>
    </source>
</evidence>
<evidence type="ECO:0000313" key="6">
    <source>
        <dbReference type="EMBL" id="PZE18263.1"/>
    </source>
</evidence>
<name>A0A2W1NGM9_9FLAO</name>
<evidence type="ECO:0000256" key="5">
    <source>
        <dbReference type="SAM" id="Phobius"/>
    </source>
</evidence>
<dbReference type="Pfam" id="PF07264">
    <property type="entry name" value="EI24"/>
    <property type="match status" value="1"/>
</dbReference>
<dbReference type="OrthoDB" id="9787566at2"/>
<comment type="subcellular location">
    <subcellularLocation>
        <location evidence="1">Membrane</location>
        <topology evidence="1">Multi-pass membrane protein</topology>
    </subcellularLocation>
</comment>
<feature type="transmembrane region" description="Helical" evidence="5">
    <location>
        <begin position="248"/>
        <end position="269"/>
    </location>
</feature>
<evidence type="ECO:0000313" key="7">
    <source>
        <dbReference type="Proteomes" id="UP000249248"/>
    </source>
</evidence>
<keyword evidence="2 5" id="KW-0812">Transmembrane</keyword>
<comment type="caution">
    <text evidence="6">The sequence shown here is derived from an EMBL/GenBank/DDBJ whole genome shotgun (WGS) entry which is preliminary data.</text>
</comment>
<feature type="transmembrane region" description="Helical" evidence="5">
    <location>
        <begin position="27"/>
        <end position="48"/>
    </location>
</feature>
<proteinExistence type="predicted"/>
<organism evidence="6 7">
    <name type="scientific">Putridiphycobacter roseus</name>
    <dbReference type="NCBI Taxonomy" id="2219161"/>
    <lineage>
        <taxon>Bacteria</taxon>
        <taxon>Pseudomonadati</taxon>
        <taxon>Bacteroidota</taxon>
        <taxon>Flavobacteriia</taxon>
        <taxon>Flavobacteriales</taxon>
        <taxon>Crocinitomicaceae</taxon>
        <taxon>Putridiphycobacter</taxon>
    </lineage>
</organism>
<keyword evidence="3 5" id="KW-1133">Transmembrane helix</keyword>
<dbReference type="Proteomes" id="UP000249248">
    <property type="component" value="Unassembled WGS sequence"/>
</dbReference>
<dbReference type="EMBL" id="QKSB01000001">
    <property type="protein sequence ID" value="PZE18263.1"/>
    <property type="molecule type" value="Genomic_DNA"/>
</dbReference>